<feature type="transmembrane region" description="Helical" evidence="1">
    <location>
        <begin position="20"/>
        <end position="42"/>
    </location>
</feature>
<dbReference type="GO" id="GO:0046521">
    <property type="term" value="P:sphingoid catabolic process"/>
    <property type="evidence" value="ECO:0007669"/>
    <property type="project" value="TreeGrafter"/>
</dbReference>
<dbReference type="GO" id="GO:0016020">
    <property type="term" value="C:membrane"/>
    <property type="evidence" value="ECO:0007669"/>
    <property type="project" value="GOC"/>
</dbReference>
<comment type="caution">
    <text evidence="2">The sequence shown here is derived from an EMBL/GenBank/DDBJ whole genome shotgun (WGS) entry which is preliminary data.</text>
</comment>
<evidence type="ECO:0000313" key="2">
    <source>
        <dbReference type="EMBL" id="KRR02245.1"/>
    </source>
</evidence>
<dbReference type="InterPro" id="IPR009305">
    <property type="entry name" value="Mpo1-like"/>
</dbReference>
<keyword evidence="1" id="KW-0812">Transmembrane</keyword>
<dbReference type="RefSeq" id="WP_057838173.1">
    <property type="nucleotide sequence ID" value="NZ_LLXZ01000159.1"/>
</dbReference>
<name>A0A0R3L9U9_9BRAD</name>
<dbReference type="Pfam" id="PF06127">
    <property type="entry name" value="Mpo1-like"/>
    <property type="match status" value="1"/>
</dbReference>
<proteinExistence type="predicted"/>
<protein>
    <recommendedName>
        <fullName evidence="4">DUF962 domain-containing protein</fullName>
    </recommendedName>
</protein>
<dbReference type="EMBL" id="LLXZ01000159">
    <property type="protein sequence ID" value="KRR02245.1"/>
    <property type="molecule type" value="Genomic_DNA"/>
</dbReference>
<reference evidence="2 3" key="1">
    <citation type="submission" date="2014-03" db="EMBL/GenBank/DDBJ databases">
        <title>Bradyrhizobium valentinum sp. nov., isolated from effective nodules of Lupinus mariae-josephae, a lupine endemic of basic-lime soils in Eastern Spain.</title>
        <authorList>
            <person name="Duran D."/>
            <person name="Rey L."/>
            <person name="Navarro A."/>
            <person name="Busquets A."/>
            <person name="Imperial J."/>
            <person name="Ruiz-Argueso T."/>
        </authorList>
    </citation>
    <scope>NUCLEOTIDE SEQUENCE [LARGE SCALE GENOMIC DNA]</scope>
    <source>
        <strain evidence="2 3">PAC68</strain>
    </source>
</reference>
<feature type="transmembrane region" description="Helical" evidence="1">
    <location>
        <begin position="98"/>
        <end position="122"/>
    </location>
</feature>
<keyword evidence="3" id="KW-1185">Reference proteome</keyword>
<sequence>MNSYFRRRLADYVEYHRDPWNCAMHVFGILFLFLAAILPLSLWSLTVFGIQTSAATIALVPVLIYWFVLDFALGAAILGAAIALFAAAFMIVNHVTTAGMWSLTAILIVIGVTALMIGHVVFERRRPAMVDNPTHLLIGPMFVMAKLVIALGFRHDLGIIVGKRRQASPR</sequence>
<keyword evidence="1" id="KW-0472">Membrane</keyword>
<organism evidence="2 3">
    <name type="scientific">Bradyrhizobium jicamae</name>
    <dbReference type="NCBI Taxonomy" id="280332"/>
    <lineage>
        <taxon>Bacteria</taxon>
        <taxon>Pseudomonadati</taxon>
        <taxon>Pseudomonadota</taxon>
        <taxon>Alphaproteobacteria</taxon>
        <taxon>Hyphomicrobiales</taxon>
        <taxon>Nitrobacteraceae</taxon>
        <taxon>Bradyrhizobium</taxon>
    </lineage>
</organism>
<keyword evidence="1" id="KW-1133">Transmembrane helix</keyword>
<dbReference type="Proteomes" id="UP000050863">
    <property type="component" value="Unassembled WGS sequence"/>
</dbReference>
<feature type="transmembrane region" description="Helical" evidence="1">
    <location>
        <begin position="134"/>
        <end position="153"/>
    </location>
</feature>
<evidence type="ECO:0008006" key="4">
    <source>
        <dbReference type="Google" id="ProtNLM"/>
    </source>
</evidence>
<dbReference type="PANTHER" id="PTHR28026:SF9">
    <property type="entry name" value="2-HYDROXY-PALMITIC ACID DIOXYGENASE MPO1"/>
    <property type="match status" value="1"/>
</dbReference>
<dbReference type="OrthoDB" id="5515308at2"/>
<dbReference type="AlphaFoldDB" id="A0A0R3L9U9"/>
<feature type="transmembrane region" description="Helical" evidence="1">
    <location>
        <begin position="48"/>
        <end position="68"/>
    </location>
</feature>
<dbReference type="PANTHER" id="PTHR28026">
    <property type="entry name" value="DUF962 DOMAIN PROTEIN (AFU_ORTHOLOGUE AFUA_8G05310)"/>
    <property type="match status" value="1"/>
</dbReference>
<feature type="transmembrane region" description="Helical" evidence="1">
    <location>
        <begin position="75"/>
        <end position="92"/>
    </location>
</feature>
<evidence type="ECO:0000256" key="1">
    <source>
        <dbReference type="SAM" id="Phobius"/>
    </source>
</evidence>
<evidence type="ECO:0000313" key="3">
    <source>
        <dbReference type="Proteomes" id="UP000050863"/>
    </source>
</evidence>
<gene>
    <name evidence="2" type="ORF">CQ12_18680</name>
</gene>
<dbReference type="STRING" id="280332.CQ12_18680"/>
<accession>A0A0R3L9U9</accession>